<dbReference type="EMBL" id="AP017470">
    <property type="protein sequence ID" value="BBB33283.1"/>
    <property type="molecule type" value="Genomic_DNA"/>
</dbReference>
<keyword evidence="1" id="KW-1133">Transmembrane helix</keyword>
<feature type="transmembrane region" description="Helical" evidence="1">
    <location>
        <begin position="29"/>
        <end position="49"/>
    </location>
</feature>
<evidence type="ECO:0000256" key="1">
    <source>
        <dbReference type="SAM" id="Phobius"/>
    </source>
</evidence>
<reference evidence="2 3" key="1">
    <citation type="journal article" date="2012" name="Extremophiles">
        <title>Thermotomaculum hydrothermale gen. nov., sp. nov., a novel heterotrophic thermophile within the phylum Acidobacteria from a deep-sea hydrothermal vent chimney in the Southern Okinawa Trough.</title>
        <authorList>
            <person name="Izumi H."/>
            <person name="Nunoura T."/>
            <person name="Miyazaki M."/>
            <person name="Mino S."/>
            <person name="Toki T."/>
            <person name="Takai K."/>
            <person name="Sako Y."/>
            <person name="Sawabe T."/>
            <person name="Nakagawa S."/>
        </authorList>
    </citation>
    <scope>NUCLEOTIDE SEQUENCE [LARGE SCALE GENOMIC DNA]</scope>
    <source>
        <strain evidence="2 3">AC55</strain>
    </source>
</reference>
<gene>
    <name evidence="2" type="ORF">TTHT_1825</name>
</gene>
<sequence>MINNLIPNPDTIQVSWIYFQMLLLLTTPIHFLFMNAVLGSAGIATYLHFKGGGKEKKLAHRIAVFLPLVIAFAVNFGVAPLLFAQVLYGQFLYTSSVLMAVFWISIIVILIIAYYLAYYYDFSFDKLGNTGKWIILFSFLLFIVIAYFFTNNMLLMLLPEKFSEWFKNMGGTILASSDKVFLAKYFHDIFGAIAIGGLYVALISQFKKDKEGEVAEYGKDLGLKVFFYFTLINIIFGLWQFLTIPSNIRRGFMGGSGIASAVFVIALILIILALVFAWKKNLKYSAIFGILTVLFMSFVRDIVRQGYLKSYFTPSDLKVVSQYSPFIFFLIVFVIGIFIAYWMIKKAIEAFN</sequence>
<dbReference type="KEGG" id="thyd:TTHT_1825"/>
<feature type="transmembrane region" description="Helical" evidence="1">
    <location>
        <begin position="185"/>
        <end position="204"/>
    </location>
</feature>
<keyword evidence="1" id="KW-0812">Transmembrane</keyword>
<name>A0A7R6Q0H8_9BACT</name>
<feature type="transmembrane region" description="Helical" evidence="1">
    <location>
        <begin position="100"/>
        <end position="121"/>
    </location>
</feature>
<feature type="transmembrane region" description="Helical" evidence="1">
    <location>
        <begin position="133"/>
        <end position="150"/>
    </location>
</feature>
<dbReference type="AlphaFoldDB" id="A0A7R6Q0H8"/>
<accession>A0A7R6Q0H8</accession>
<proteinExistence type="predicted"/>
<feature type="transmembrane region" description="Helical" evidence="1">
    <location>
        <begin position="323"/>
        <end position="344"/>
    </location>
</feature>
<keyword evidence="1" id="KW-0472">Membrane</keyword>
<evidence type="ECO:0008006" key="4">
    <source>
        <dbReference type="Google" id="ProtNLM"/>
    </source>
</evidence>
<dbReference type="RefSeq" id="WP_201327590.1">
    <property type="nucleotide sequence ID" value="NZ_AP017470.1"/>
</dbReference>
<protein>
    <recommendedName>
        <fullName evidence="4">Polysulphide reductase NrfD</fullName>
    </recommendedName>
</protein>
<keyword evidence="3" id="KW-1185">Reference proteome</keyword>
<evidence type="ECO:0000313" key="3">
    <source>
        <dbReference type="Proteomes" id="UP000595564"/>
    </source>
</evidence>
<organism evidence="2 3">
    <name type="scientific">Thermotomaculum hydrothermale</name>
    <dbReference type="NCBI Taxonomy" id="981385"/>
    <lineage>
        <taxon>Bacteria</taxon>
        <taxon>Pseudomonadati</taxon>
        <taxon>Acidobacteriota</taxon>
        <taxon>Holophagae</taxon>
        <taxon>Thermotomaculales</taxon>
        <taxon>Thermotomaculaceae</taxon>
        <taxon>Thermotomaculum</taxon>
    </lineage>
</organism>
<feature type="transmembrane region" description="Helical" evidence="1">
    <location>
        <begin position="254"/>
        <end position="277"/>
    </location>
</feature>
<evidence type="ECO:0000313" key="2">
    <source>
        <dbReference type="EMBL" id="BBB33283.1"/>
    </source>
</evidence>
<feature type="transmembrane region" description="Helical" evidence="1">
    <location>
        <begin position="61"/>
        <end position="88"/>
    </location>
</feature>
<feature type="transmembrane region" description="Helical" evidence="1">
    <location>
        <begin position="225"/>
        <end position="242"/>
    </location>
</feature>
<feature type="transmembrane region" description="Helical" evidence="1">
    <location>
        <begin position="284"/>
        <end position="303"/>
    </location>
</feature>
<dbReference type="Proteomes" id="UP000595564">
    <property type="component" value="Chromosome"/>
</dbReference>